<name>A0A2P4XC45_9STRA</name>
<dbReference type="SUPFAM" id="SSF50685">
    <property type="entry name" value="Barwin-like endoglucanases"/>
    <property type="match status" value="1"/>
</dbReference>
<dbReference type="InterPro" id="IPR051477">
    <property type="entry name" value="Expansin_CellWall"/>
</dbReference>
<dbReference type="AlphaFoldDB" id="A0A2P4XC45"/>
<dbReference type="Proteomes" id="UP000237271">
    <property type="component" value="Unassembled WGS sequence"/>
</dbReference>
<dbReference type="PANTHER" id="PTHR31836:SF21">
    <property type="entry name" value="EXPANSIN-LIKE PROTEIN 7"/>
    <property type="match status" value="1"/>
</dbReference>
<dbReference type="OrthoDB" id="406505at2759"/>
<evidence type="ECO:0000256" key="1">
    <source>
        <dbReference type="ARBA" id="ARBA00022729"/>
    </source>
</evidence>
<gene>
    <name evidence="3" type="ORF">PHPALM_27646</name>
</gene>
<proteinExistence type="predicted"/>
<organism evidence="3 4">
    <name type="scientific">Phytophthora palmivora</name>
    <dbReference type="NCBI Taxonomy" id="4796"/>
    <lineage>
        <taxon>Eukaryota</taxon>
        <taxon>Sar</taxon>
        <taxon>Stramenopiles</taxon>
        <taxon>Oomycota</taxon>
        <taxon>Peronosporomycetes</taxon>
        <taxon>Peronosporales</taxon>
        <taxon>Peronosporaceae</taxon>
        <taxon>Phytophthora</taxon>
    </lineage>
</organism>
<dbReference type="CDD" id="cd22191">
    <property type="entry name" value="DPBB_RlpA_EXP_N-like"/>
    <property type="match status" value="1"/>
</dbReference>
<feature type="non-terminal residue" evidence="3">
    <location>
        <position position="171"/>
    </location>
</feature>
<dbReference type="EMBL" id="NCKW01015316">
    <property type="protein sequence ID" value="POM63108.1"/>
    <property type="molecule type" value="Genomic_DNA"/>
</dbReference>
<accession>A0A2P4XC45</accession>
<evidence type="ECO:0000256" key="2">
    <source>
        <dbReference type="SAM" id="SignalP"/>
    </source>
</evidence>
<reference evidence="3 4" key="1">
    <citation type="journal article" date="2017" name="Genome Biol. Evol.">
        <title>Phytophthora megakarya and P. palmivora, closely related causal agents of cacao black pod rot, underwent increases in genome sizes and gene numbers by different mechanisms.</title>
        <authorList>
            <person name="Ali S.S."/>
            <person name="Shao J."/>
            <person name="Lary D.J."/>
            <person name="Kronmiller B."/>
            <person name="Shen D."/>
            <person name="Strem M.D."/>
            <person name="Amoako-Attah I."/>
            <person name="Akrofi A.Y."/>
            <person name="Begoude B.A."/>
            <person name="Ten Hoopen G.M."/>
            <person name="Coulibaly K."/>
            <person name="Kebe B.I."/>
            <person name="Melnick R.L."/>
            <person name="Guiltinan M.J."/>
            <person name="Tyler B.M."/>
            <person name="Meinhardt L.W."/>
            <person name="Bailey B.A."/>
        </authorList>
    </citation>
    <scope>NUCLEOTIDE SEQUENCE [LARGE SCALE GENOMIC DNA]</scope>
    <source>
        <strain evidence="4">sbr112.9</strain>
    </source>
</reference>
<protein>
    <recommendedName>
        <fullName evidence="5">Expansin-like EG45 domain-containing protein</fullName>
    </recommendedName>
</protein>
<keyword evidence="4" id="KW-1185">Reference proteome</keyword>
<evidence type="ECO:0008006" key="5">
    <source>
        <dbReference type="Google" id="ProtNLM"/>
    </source>
</evidence>
<evidence type="ECO:0000313" key="3">
    <source>
        <dbReference type="EMBL" id="POM63108.1"/>
    </source>
</evidence>
<comment type="caution">
    <text evidence="3">The sequence shown here is derived from an EMBL/GenBank/DDBJ whole genome shotgun (WGS) entry which is preliminary data.</text>
</comment>
<keyword evidence="1 2" id="KW-0732">Signal</keyword>
<dbReference type="InterPro" id="IPR036908">
    <property type="entry name" value="RlpA-like_sf"/>
</dbReference>
<evidence type="ECO:0000313" key="4">
    <source>
        <dbReference type="Proteomes" id="UP000237271"/>
    </source>
</evidence>
<dbReference type="Gene3D" id="2.40.40.10">
    <property type="entry name" value="RlpA-like domain"/>
    <property type="match status" value="1"/>
</dbReference>
<dbReference type="PANTHER" id="PTHR31836">
    <property type="match status" value="1"/>
</dbReference>
<sequence length="171" mass="18111">MRGWTAIALVVALAELAAASGVVSIYNISEPTYGTCRLKGIDKSSDNFKYYASVSSKDFSLNDACGRCITITRDDDSTKTTTAYVLDVCDGCTSGTLKLSEDSMLALDIDVTDSTTKVSYEFDSCPSSLMSGDIKACLMDGASSTYVPLQFYNSQKVITGATIDGVTATST</sequence>
<feature type="signal peptide" evidence="2">
    <location>
        <begin position="1"/>
        <end position="19"/>
    </location>
</feature>
<feature type="chain" id="PRO_5015146162" description="Expansin-like EG45 domain-containing protein" evidence="2">
    <location>
        <begin position="20"/>
        <end position="171"/>
    </location>
</feature>